<dbReference type="GO" id="GO:0097157">
    <property type="term" value="F:pre-mRNA intronic binding"/>
    <property type="evidence" value="ECO:0007669"/>
    <property type="project" value="TreeGrafter"/>
</dbReference>
<proteinExistence type="predicted"/>
<dbReference type="Pfam" id="PF10596">
    <property type="entry name" value="U6-snRNA_bdg"/>
    <property type="match status" value="1"/>
</dbReference>
<dbReference type="GO" id="GO:0005682">
    <property type="term" value="C:U5 snRNP"/>
    <property type="evidence" value="ECO:0007669"/>
    <property type="project" value="TreeGrafter"/>
</dbReference>
<evidence type="ECO:0000313" key="3">
    <source>
        <dbReference type="Proteomes" id="UP000799118"/>
    </source>
</evidence>
<reference evidence="2" key="1">
    <citation type="journal article" date="2019" name="Environ. Microbiol.">
        <title>Fungal ecological strategies reflected in gene transcription - a case study of two litter decomposers.</title>
        <authorList>
            <person name="Barbi F."/>
            <person name="Kohler A."/>
            <person name="Barry K."/>
            <person name="Baskaran P."/>
            <person name="Daum C."/>
            <person name="Fauchery L."/>
            <person name="Ihrmark K."/>
            <person name="Kuo A."/>
            <person name="LaButti K."/>
            <person name="Lipzen A."/>
            <person name="Morin E."/>
            <person name="Grigoriev I.V."/>
            <person name="Henrissat B."/>
            <person name="Lindahl B."/>
            <person name="Martin F."/>
        </authorList>
    </citation>
    <scope>NUCLEOTIDE SEQUENCE</scope>
    <source>
        <strain evidence="2">JB14</strain>
    </source>
</reference>
<dbReference type="GO" id="GO:0030623">
    <property type="term" value="F:U5 snRNA binding"/>
    <property type="evidence" value="ECO:0007669"/>
    <property type="project" value="TreeGrafter"/>
</dbReference>
<sequence>MGSEKCSKCLLLCWGQQKVALHPTSRERALGTASPSRRSSSTVIPLPRPVIFNRIEVDREQHKRPRESSINEPSTAATAYGLDKKFKEQFCSNGQDMAHTNAFGLIRGFEMAGPPQMPNNFLQYQDSATETRHPIRLYSQYVDRLHILFRFTANESRDLIQCYLSANPDLTNNNVIGYNNKHCWPSLTGIFMHGKIPTLKISLIQIFRAHL</sequence>
<dbReference type="SUPFAM" id="SSF53098">
    <property type="entry name" value="Ribonuclease H-like"/>
    <property type="match status" value="1"/>
</dbReference>
<evidence type="ECO:0000259" key="1">
    <source>
        <dbReference type="Pfam" id="PF10596"/>
    </source>
</evidence>
<dbReference type="InterPro" id="IPR027652">
    <property type="entry name" value="PRP8"/>
</dbReference>
<feature type="domain" description="Pre-mRNA-processing-splicing factor 8 U6-snRNA-binding" evidence="1">
    <location>
        <begin position="186"/>
        <end position="211"/>
    </location>
</feature>
<keyword evidence="3" id="KW-1185">Reference proteome</keyword>
<dbReference type="InterPro" id="IPR012337">
    <property type="entry name" value="RNaseH-like_sf"/>
</dbReference>
<dbReference type="GO" id="GO:0030619">
    <property type="term" value="F:U1 snRNA binding"/>
    <property type="evidence" value="ECO:0007669"/>
    <property type="project" value="TreeGrafter"/>
</dbReference>
<dbReference type="GO" id="GO:0030620">
    <property type="term" value="F:U2 snRNA binding"/>
    <property type="evidence" value="ECO:0007669"/>
    <property type="project" value="TreeGrafter"/>
</dbReference>
<dbReference type="Proteomes" id="UP000799118">
    <property type="component" value="Unassembled WGS sequence"/>
</dbReference>
<dbReference type="GO" id="GO:0000244">
    <property type="term" value="P:spliceosomal tri-snRNP complex assembly"/>
    <property type="evidence" value="ECO:0007669"/>
    <property type="project" value="TreeGrafter"/>
</dbReference>
<name>A0A6A4HEY1_9AGAR</name>
<accession>A0A6A4HEY1</accession>
<dbReference type="OrthoDB" id="3242454at2759"/>
<dbReference type="AlphaFoldDB" id="A0A6A4HEY1"/>
<organism evidence="2 3">
    <name type="scientific">Gymnopus androsaceus JB14</name>
    <dbReference type="NCBI Taxonomy" id="1447944"/>
    <lineage>
        <taxon>Eukaryota</taxon>
        <taxon>Fungi</taxon>
        <taxon>Dikarya</taxon>
        <taxon>Basidiomycota</taxon>
        <taxon>Agaricomycotina</taxon>
        <taxon>Agaricomycetes</taxon>
        <taxon>Agaricomycetidae</taxon>
        <taxon>Agaricales</taxon>
        <taxon>Marasmiineae</taxon>
        <taxon>Omphalotaceae</taxon>
        <taxon>Gymnopus</taxon>
    </lineage>
</organism>
<dbReference type="PANTHER" id="PTHR11140:SF0">
    <property type="entry name" value="PRE-MRNA-PROCESSING-SPLICING FACTOR 8"/>
    <property type="match status" value="1"/>
</dbReference>
<evidence type="ECO:0000313" key="2">
    <source>
        <dbReference type="EMBL" id="KAE9395615.1"/>
    </source>
</evidence>
<dbReference type="InterPro" id="IPR019580">
    <property type="entry name" value="Prp8_U6-snRNA-bd"/>
</dbReference>
<protein>
    <recommendedName>
        <fullName evidence="1">Pre-mRNA-processing-splicing factor 8 U6-snRNA-binding domain-containing protein</fullName>
    </recommendedName>
</protein>
<dbReference type="GO" id="GO:0071013">
    <property type="term" value="C:catalytic step 2 spliceosome"/>
    <property type="evidence" value="ECO:0007669"/>
    <property type="project" value="TreeGrafter"/>
</dbReference>
<dbReference type="EMBL" id="ML769528">
    <property type="protein sequence ID" value="KAE9395615.1"/>
    <property type="molecule type" value="Genomic_DNA"/>
</dbReference>
<dbReference type="GO" id="GO:0017070">
    <property type="term" value="F:U6 snRNA binding"/>
    <property type="evidence" value="ECO:0007669"/>
    <property type="project" value="InterPro"/>
</dbReference>
<gene>
    <name evidence="2" type="ORF">BT96DRAFT_997529</name>
</gene>
<dbReference type="PANTHER" id="PTHR11140">
    <property type="entry name" value="PRE-MRNA SPLICING FACTOR PRP8"/>
    <property type="match status" value="1"/>
</dbReference>